<sequence length="210" mass="23209">MSTSLFFNLSFDLGGISLILFVVWFFVNFNNSAAAFKWFSLSILALLASVIILSYGATKLAKVRSSLPSQNQTEIINLKQEVSDLKSKQAHHSKTTTKEPKATKSHHKSHKKTEADEPAVPSRIVNETDNQIVKTVVEKHPHHINLVAKVTNQSQPMMVRGVHSNQTYKIHGKHDPITVGEFVVIKGTATKVDSANTIHVTSTSVKKQVS</sequence>
<reference evidence="4" key="1">
    <citation type="submission" date="2018-12" db="EMBL/GenBank/DDBJ databases">
        <title>A new species of lactobacillus.</title>
        <authorList>
            <person name="Jian Y."/>
            <person name="Xin L."/>
            <person name="Hong Z.J."/>
            <person name="Ming L.Z."/>
            <person name="Hong X.Z."/>
        </authorList>
    </citation>
    <scope>NUCLEOTIDE SEQUENCE [LARGE SCALE GENOMIC DNA]</scope>
    <source>
        <strain evidence="4">HSLZ-75</strain>
    </source>
</reference>
<accession>A0A4P6ZJ44</accession>
<evidence type="ECO:0000313" key="3">
    <source>
        <dbReference type="EMBL" id="QBP17741.1"/>
    </source>
</evidence>
<dbReference type="RefSeq" id="WP_133441286.1">
    <property type="nucleotide sequence ID" value="NZ_CP034726.1"/>
</dbReference>
<dbReference type="Proteomes" id="UP000294321">
    <property type="component" value="Chromosome"/>
</dbReference>
<evidence type="ECO:0000256" key="1">
    <source>
        <dbReference type="SAM" id="MobiDB-lite"/>
    </source>
</evidence>
<dbReference type="KEGG" id="lji:ELX58_00805"/>
<protein>
    <submittedName>
        <fullName evidence="3">Uncharacterized protein</fullName>
    </submittedName>
</protein>
<evidence type="ECO:0000313" key="4">
    <source>
        <dbReference type="Proteomes" id="UP000294321"/>
    </source>
</evidence>
<dbReference type="AlphaFoldDB" id="A0A4P6ZJ44"/>
<keyword evidence="2" id="KW-0472">Membrane</keyword>
<name>A0A4P6ZJ44_9LACO</name>
<proteinExistence type="predicted"/>
<gene>
    <name evidence="3" type="ORF">ELX58_00805</name>
</gene>
<feature type="transmembrane region" description="Helical" evidence="2">
    <location>
        <begin position="38"/>
        <end position="57"/>
    </location>
</feature>
<keyword evidence="4" id="KW-1185">Reference proteome</keyword>
<evidence type="ECO:0000256" key="2">
    <source>
        <dbReference type="SAM" id="Phobius"/>
    </source>
</evidence>
<keyword evidence="2" id="KW-0812">Transmembrane</keyword>
<feature type="region of interest" description="Disordered" evidence="1">
    <location>
        <begin position="84"/>
        <end position="120"/>
    </location>
</feature>
<organism evidence="3 4">
    <name type="scientific">Acetilactobacillus jinshanensis</name>
    <dbReference type="NCBI Taxonomy" id="1720083"/>
    <lineage>
        <taxon>Bacteria</taxon>
        <taxon>Bacillati</taxon>
        <taxon>Bacillota</taxon>
        <taxon>Bacilli</taxon>
        <taxon>Lactobacillales</taxon>
        <taxon>Lactobacillaceae</taxon>
        <taxon>Acetilactobacillus</taxon>
    </lineage>
</organism>
<feature type="transmembrane region" description="Helical" evidence="2">
    <location>
        <begin position="5"/>
        <end position="26"/>
    </location>
</feature>
<dbReference type="EMBL" id="CP034726">
    <property type="protein sequence ID" value="QBP17741.1"/>
    <property type="molecule type" value="Genomic_DNA"/>
</dbReference>
<keyword evidence="2" id="KW-1133">Transmembrane helix</keyword>